<evidence type="ECO:0000313" key="2">
    <source>
        <dbReference type="Proteomes" id="UP001364695"/>
    </source>
</evidence>
<name>A0ACC6P5S5_9BURK</name>
<dbReference type="Proteomes" id="UP001364695">
    <property type="component" value="Unassembled WGS sequence"/>
</dbReference>
<proteinExistence type="predicted"/>
<reference evidence="1" key="1">
    <citation type="submission" date="2023-10" db="EMBL/GenBank/DDBJ databases">
        <title>Amphibacter perezi, gen. nov., sp. nov. a novel taxa of the family Comamonadaceae, class Betaproteobacteria isolated from the skin microbiota of Pelophylax perezi from different populations.</title>
        <authorList>
            <person name="Costa S."/>
            <person name="Proenca D.N."/>
            <person name="Lopes I."/>
            <person name="Morais P.V."/>
        </authorList>
    </citation>
    <scope>NUCLEOTIDE SEQUENCE</scope>
    <source>
        <strain evidence="1">SL12-8</strain>
    </source>
</reference>
<organism evidence="1 2">
    <name type="scientific">Amphibiibacter pelophylacis</name>
    <dbReference type="NCBI Taxonomy" id="1799477"/>
    <lineage>
        <taxon>Bacteria</taxon>
        <taxon>Pseudomonadati</taxon>
        <taxon>Pseudomonadota</taxon>
        <taxon>Betaproteobacteria</taxon>
        <taxon>Burkholderiales</taxon>
        <taxon>Sphaerotilaceae</taxon>
        <taxon>Amphibiibacter</taxon>
    </lineage>
</organism>
<sequence length="85" mass="9338">MGKETKFITQAVAALAKAQAAMAERIDRHEKIIDSQVREITELQSQVLNIRNAAIKTDLEAGMSGREVALKYALSPGRVSQIRNS</sequence>
<dbReference type="EMBL" id="JAWDIE010000032">
    <property type="protein sequence ID" value="MEJ7139539.1"/>
    <property type="molecule type" value="Genomic_DNA"/>
</dbReference>
<evidence type="ECO:0000313" key="1">
    <source>
        <dbReference type="EMBL" id="MEJ7139539.1"/>
    </source>
</evidence>
<keyword evidence="2" id="KW-1185">Reference proteome</keyword>
<protein>
    <submittedName>
        <fullName evidence="1">Uncharacterized protein</fullName>
    </submittedName>
</protein>
<gene>
    <name evidence="1" type="ORF">RV045_14020</name>
</gene>
<comment type="caution">
    <text evidence="1">The sequence shown here is derived from an EMBL/GenBank/DDBJ whole genome shotgun (WGS) entry which is preliminary data.</text>
</comment>
<accession>A0ACC6P5S5</accession>